<organism evidence="2">
    <name type="scientific">Pseudo-nitzschia delicatissima</name>
    <dbReference type="NCBI Taxonomy" id="44447"/>
    <lineage>
        <taxon>Eukaryota</taxon>
        <taxon>Sar</taxon>
        <taxon>Stramenopiles</taxon>
        <taxon>Ochrophyta</taxon>
        <taxon>Bacillariophyta</taxon>
        <taxon>Bacillariophyceae</taxon>
        <taxon>Bacillariophycidae</taxon>
        <taxon>Bacillariales</taxon>
        <taxon>Bacillariaceae</taxon>
        <taxon>Pseudo-nitzschia</taxon>
    </lineage>
</organism>
<name>A0A7S0UKC6_9STRA</name>
<gene>
    <name evidence="2" type="ORF">PDEL1432_LOCUS588</name>
</gene>
<accession>A0A7S0UKC6</accession>
<feature type="coiled-coil region" evidence="1">
    <location>
        <begin position="192"/>
        <end position="219"/>
    </location>
</feature>
<protein>
    <submittedName>
        <fullName evidence="2">Uncharacterized protein</fullName>
    </submittedName>
</protein>
<evidence type="ECO:0000256" key="1">
    <source>
        <dbReference type="SAM" id="Coils"/>
    </source>
</evidence>
<proteinExistence type="predicted"/>
<reference evidence="2" key="1">
    <citation type="submission" date="2021-01" db="EMBL/GenBank/DDBJ databases">
        <authorList>
            <person name="Corre E."/>
            <person name="Pelletier E."/>
            <person name="Niang G."/>
            <person name="Scheremetjew M."/>
            <person name="Finn R."/>
            <person name="Kale V."/>
            <person name="Holt S."/>
            <person name="Cochrane G."/>
            <person name="Meng A."/>
            <person name="Brown T."/>
            <person name="Cohen L."/>
        </authorList>
    </citation>
    <scope>NUCLEOTIDE SEQUENCE</scope>
    <source>
        <strain evidence="2">UNC1205</strain>
    </source>
</reference>
<sequence>MRGLRGSFESDSRMRKLPSLLVLLVIGTTKGLAGNDVFASRIKTAQCALQVSVGRIPGTAMPEEWAASGAKLGFNLEVEFCDDPCASYEMAKERLLQGTAVASKNNVIRPQSNSLKAVEPLNEPTFVSAKGTQTIKVTEGAYAGELQSPQAQLYGFRFFLDFPEGAIRNDVELPAERIYFISSCWIQNEGGFQRAQERYDNLQKDLNEIQSQILSVQEDSQSKGILGKAMNMRQLTLLVDKKKETLGQLGELEQLYPLPESTDREFVEGPNDLIFTKQGYIAVKRFRGAMETREQYHWVGTFTFSEFFEDLEESEDHENLNRVD</sequence>
<dbReference type="EMBL" id="HBFL01000809">
    <property type="protein sequence ID" value="CAD8760548.1"/>
    <property type="molecule type" value="Transcribed_RNA"/>
</dbReference>
<keyword evidence="1" id="KW-0175">Coiled coil</keyword>
<dbReference type="AlphaFoldDB" id="A0A7S0UKC6"/>
<evidence type="ECO:0000313" key="2">
    <source>
        <dbReference type="EMBL" id="CAD8760548.1"/>
    </source>
</evidence>